<feature type="region of interest" description="Disordered" evidence="1">
    <location>
        <begin position="319"/>
        <end position="362"/>
    </location>
</feature>
<feature type="transmembrane region" description="Helical" evidence="2">
    <location>
        <begin position="84"/>
        <end position="102"/>
    </location>
</feature>
<evidence type="ECO:0000313" key="4">
    <source>
        <dbReference type="Proteomes" id="UP000268094"/>
    </source>
</evidence>
<proteinExistence type="predicted"/>
<dbReference type="EMBL" id="RAVZ01000004">
    <property type="protein sequence ID" value="RKG93780.1"/>
    <property type="molecule type" value="Genomic_DNA"/>
</dbReference>
<keyword evidence="2" id="KW-1133">Transmembrane helix</keyword>
<keyword evidence="4" id="KW-1185">Reference proteome</keyword>
<evidence type="ECO:0000256" key="1">
    <source>
        <dbReference type="SAM" id="MobiDB-lite"/>
    </source>
</evidence>
<sequence>MVSRLFHVVLLALVTVLGLSFANAVSGVSVRGLERLLDMAVYSPLSWGESVVARRLLEWWALALTGVLLGVLQSRVLRKAGLQASGWVTVTALGLAVGLVGSRALATSLGVSQALAPLGLGVVMGLAQWSVLRREAHGAVVWVAACAVGYGLAGPAAAWGERTRRAAQAAGQFRQVSSISWTAQGMAVVALALCTAIGAAFILASLRTQVLPGPRSRMPGAVAQWAVLGLFLPLLITMEARARSESRPRGPVCGLPSAVPSLPREPSSPRPRKRAVEARPVVETPSSGSGVYSPGCTARGCGSSWGGGFDARVTERVQTSGIVIPDEDRVAPDDAPDDVLYPEAPQASPALRTRPLRMGSVP</sequence>
<gene>
    <name evidence="3" type="ORF">D7V88_01330</name>
</gene>
<keyword evidence="2" id="KW-0472">Membrane</keyword>
<accession>A0A3A8JPT7</accession>
<organism evidence="3 4">
    <name type="scientific">Corallococcus terminator</name>
    <dbReference type="NCBI Taxonomy" id="2316733"/>
    <lineage>
        <taxon>Bacteria</taxon>
        <taxon>Pseudomonadati</taxon>
        <taxon>Myxococcota</taxon>
        <taxon>Myxococcia</taxon>
        <taxon>Myxococcales</taxon>
        <taxon>Cystobacterineae</taxon>
        <taxon>Myxococcaceae</taxon>
        <taxon>Corallococcus</taxon>
    </lineage>
</organism>
<evidence type="ECO:0000256" key="2">
    <source>
        <dbReference type="SAM" id="Phobius"/>
    </source>
</evidence>
<feature type="transmembrane region" description="Helical" evidence="2">
    <location>
        <begin position="179"/>
        <end position="206"/>
    </location>
</feature>
<dbReference type="OrthoDB" id="5520324at2"/>
<keyword evidence="2" id="KW-0812">Transmembrane</keyword>
<reference evidence="4" key="1">
    <citation type="submission" date="2018-09" db="EMBL/GenBank/DDBJ databases">
        <authorList>
            <person name="Livingstone P.G."/>
            <person name="Whitworth D.E."/>
        </authorList>
    </citation>
    <scope>NUCLEOTIDE SEQUENCE [LARGE SCALE GENOMIC DNA]</scope>
    <source>
        <strain evidence="4">CA054A</strain>
    </source>
</reference>
<feature type="transmembrane region" description="Helical" evidence="2">
    <location>
        <begin position="114"/>
        <end position="132"/>
    </location>
</feature>
<dbReference type="RefSeq" id="WP_120538755.1">
    <property type="nucleotide sequence ID" value="NZ_RAVZ01000004.1"/>
</dbReference>
<feature type="region of interest" description="Disordered" evidence="1">
    <location>
        <begin position="246"/>
        <end position="295"/>
    </location>
</feature>
<comment type="caution">
    <text evidence="3">The sequence shown here is derived from an EMBL/GenBank/DDBJ whole genome shotgun (WGS) entry which is preliminary data.</text>
</comment>
<protein>
    <submittedName>
        <fullName evidence="3">Uncharacterized protein</fullName>
    </submittedName>
</protein>
<feature type="transmembrane region" description="Helical" evidence="2">
    <location>
        <begin position="139"/>
        <end position="159"/>
    </location>
</feature>
<dbReference type="Proteomes" id="UP000268094">
    <property type="component" value="Unassembled WGS sequence"/>
</dbReference>
<dbReference type="AlphaFoldDB" id="A0A3A8JPT7"/>
<name>A0A3A8JPT7_9BACT</name>
<evidence type="ECO:0000313" key="3">
    <source>
        <dbReference type="EMBL" id="RKG93780.1"/>
    </source>
</evidence>
<feature type="transmembrane region" description="Helical" evidence="2">
    <location>
        <begin position="218"/>
        <end position="238"/>
    </location>
</feature>